<reference evidence="1" key="1">
    <citation type="submission" date="2021-01" db="EMBL/GenBank/DDBJ databases">
        <authorList>
            <person name="Corre E."/>
            <person name="Pelletier E."/>
            <person name="Niang G."/>
            <person name="Scheremetjew M."/>
            <person name="Finn R."/>
            <person name="Kale V."/>
            <person name="Holt S."/>
            <person name="Cochrane G."/>
            <person name="Meng A."/>
            <person name="Brown T."/>
            <person name="Cohen L."/>
        </authorList>
    </citation>
    <scope>NUCLEOTIDE SEQUENCE</scope>
    <source>
        <strain evidence="1">CCMP644</strain>
    </source>
</reference>
<dbReference type="InterPro" id="IPR017946">
    <property type="entry name" value="PLC-like_Pdiesterase_TIM-brl"/>
</dbReference>
<dbReference type="EMBL" id="HBFX01001192">
    <property type="protein sequence ID" value="CAD8946164.1"/>
    <property type="molecule type" value="Transcribed_RNA"/>
</dbReference>
<dbReference type="Gene3D" id="3.20.20.190">
    <property type="entry name" value="Phosphatidylinositol (PI) phosphodiesterase"/>
    <property type="match status" value="1"/>
</dbReference>
<evidence type="ECO:0000313" key="1">
    <source>
        <dbReference type="EMBL" id="CAD8946164.1"/>
    </source>
</evidence>
<evidence type="ECO:0008006" key="2">
    <source>
        <dbReference type="Google" id="ProtNLM"/>
    </source>
</evidence>
<protein>
    <recommendedName>
        <fullName evidence="2">Phosphatidylinositol-specific phospholipase C X domain-containing protein</fullName>
    </recommendedName>
</protein>
<accession>A0A7S1DFN3</accession>
<dbReference type="GO" id="GO:0006629">
    <property type="term" value="P:lipid metabolic process"/>
    <property type="evidence" value="ECO:0007669"/>
    <property type="project" value="InterPro"/>
</dbReference>
<dbReference type="SUPFAM" id="SSF51695">
    <property type="entry name" value="PLC-like phosphodiesterases"/>
    <property type="match status" value="1"/>
</dbReference>
<name>A0A7S1DFN3_HEMAN</name>
<organism evidence="1">
    <name type="scientific">Hemiselmis andersenii</name>
    <name type="common">Cryptophyte alga</name>
    <dbReference type="NCBI Taxonomy" id="464988"/>
    <lineage>
        <taxon>Eukaryota</taxon>
        <taxon>Cryptophyceae</taxon>
        <taxon>Cryptomonadales</taxon>
        <taxon>Hemiselmidaceae</taxon>
        <taxon>Hemiselmis</taxon>
    </lineage>
</organism>
<dbReference type="InterPro" id="IPR051057">
    <property type="entry name" value="PI-PLC_domain"/>
</dbReference>
<dbReference type="AlphaFoldDB" id="A0A7S1DFN3"/>
<dbReference type="GO" id="GO:0008081">
    <property type="term" value="F:phosphoric diester hydrolase activity"/>
    <property type="evidence" value="ECO:0007669"/>
    <property type="project" value="InterPro"/>
</dbReference>
<dbReference type="PANTHER" id="PTHR13593:SF113">
    <property type="entry name" value="SI:DKEY-266F7.9"/>
    <property type="match status" value="1"/>
</dbReference>
<dbReference type="PANTHER" id="PTHR13593">
    <property type="match status" value="1"/>
</dbReference>
<gene>
    <name evidence="1" type="ORF">HAND00432_LOCUS681</name>
</gene>
<proteinExistence type="predicted"/>
<sequence>MMAELKDLLMDSMDGRAWMGKHRAVIGDCRITEVSLPGSHDSATCEMEGHVANDDGGREIQSVRNKFGRWASDPIVRRWCKTQPLSIRHQLEAGVRYLDLRVGRDASQPSLDLALRTCHGFFSSPALGVIDQVASFVEAHPTELVLLDWNHLYGLDEASHRFLLDAIQERLSHVLVPRQEWLSPIADLLAANRRVFNFYHSNHEESSKRFWTLPGSWCRSPWPNQNRWKGLEKRLDKILEDLPRMREEGEGVGGLEKEDKVHVLQGIVTEGRDEVIKGIVSMIVSACCICAPCLAKYTPCYAPSSIKHLASDVNPKVTELVVRRCGEGRKVNVVLLDWVTGWPDVSWIVELNLGSAVKREHEQGRRLI</sequence>